<dbReference type="Proteomes" id="UP001201980">
    <property type="component" value="Unassembled WGS sequence"/>
</dbReference>
<proteinExistence type="predicted"/>
<organism evidence="2 3">
    <name type="scientific">Zalerion maritima</name>
    <dbReference type="NCBI Taxonomy" id="339359"/>
    <lineage>
        <taxon>Eukaryota</taxon>
        <taxon>Fungi</taxon>
        <taxon>Dikarya</taxon>
        <taxon>Ascomycota</taxon>
        <taxon>Pezizomycotina</taxon>
        <taxon>Sordariomycetes</taxon>
        <taxon>Lulworthiomycetidae</taxon>
        <taxon>Lulworthiales</taxon>
        <taxon>Lulworthiaceae</taxon>
        <taxon>Zalerion</taxon>
    </lineage>
</organism>
<dbReference type="EMBL" id="JAKWBI020000106">
    <property type="protein sequence ID" value="KAJ2902672.1"/>
    <property type="molecule type" value="Genomic_DNA"/>
</dbReference>
<evidence type="ECO:0000256" key="1">
    <source>
        <dbReference type="SAM" id="MobiDB-lite"/>
    </source>
</evidence>
<comment type="caution">
    <text evidence="2">The sequence shown here is derived from an EMBL/GenBank/DDBJ whole genome shotgun (WGS) entry which is preliminary data.</text>
</comment>
<name>A0AAD5RZP2_9PEZI</name>
<sequence length="287" mass="32087">MKTATGNLEAFQGFQLTKAATTGLDAASVLAVDAEAAADANTNIDADIEAGGDTNVEADAAQPPGNEKSNPKGGASKEEGKERKDSKISEDEYDSDDDSWMAAPGPGGSGSWHSRLPSKTIVVLDIYKSFSVVFPVECAGIVHFNEPRAGLVYHRQFITRFLLNHERLCRYNLTWTPSITDAPIFHPKHDRVLHGEAVFAADRKFQNENARLQHTGSLQPNDFDLIEIEKGISYIEPTYLRHEVIAEMCNHMIKQERRRFMVMCPQFKMIENELGDVHYQLQMQFED</sequence>
<gene>
    <name evidence="2" type="ORF">MKZ38_000257</name>
</gene>
<accession>A0AAD5RZP2</accession>
<feature type="region of interest" description="Disordered" evidence="1">
    <location>
        <begin position="47"/>
        <end position="114"/>
    </location>
</feature>
<keyword evidence="3" id="KW-1185">Reference proteome</keyword>
<protein>
    <submittedName>
        <fullName evidence="2">Uncharacterized protein</fullName>
    </submittedName>
</protein>
<feature type="compositionally biased region" description="Basic and acidic residues" evidence="1">
    <location>
        <begin position="75"/>
        <end position="90"/>
    </location>
</feature>
<evidence type="ECO:0000313" key="2">
    <source>
        <dbReference type="EMBL" id="KAJ2902672.1"/>
    </source>
</evidence>
<reference evidence="2" key="1">
    <citation type="submission" date="2022-07" db="EMBL/GenBank/DDBJ databases">
        <title>Draft genome sequence of Zalerion maritima ATCC 34329, a (micro)plastics degrading marine fungus.</title>
        <authorList>
            <person name="Paco A."/>
            <person name="Goncalves M.F.M."/>
            <person name="Rocha-Santos T.A.P."/>
            <person name="Alves A."/>
        </authorList>
    </citation>
    <scope>NUCLEOTIDE SEQUENCE</scope>
    <source>
        <strain evidence="2">ATCC 34329</strain>
    </source>
</reference>
<dbReference type="AlphaFoldDB" id="A0AAD5RZP2"/>
<evidence type="ECO:0000313" key="3">
    <source>
        <dbReference type="Proteomes" id="UP001201980"/>
    </source>
</evidence>